<dbReference type="Pfam" id="PF04326">
    <property type="entry name" value="SLFN_AlbA_2"/>
    <property type="match status" value="1"/>
</dbReference>
<dbReference type="EMBL" id="SUKA01000001">
    <property type="protein sequence ID" value="TJY68387.1"/>
    <property type="molecule type" value="Genomic_DNA"/>
</dbReference>
<dbReference type="Proteomes" id="UP000309872">
    <property type="component" value="Unassembled WGS sequence"/>
</dbReference>
<feature type="domain" description="Schlafen AlbA-2" evidence="1">
    <location>
        <begin position="7"/>
        <end position="49"/>
    </location>
</feature>
<dbReference type="OrthoDB" id="613884at2"/>
<keyword evidence="2" id="KW-0067">ATP-binding</keyword>
<accession>A0A4U0H933</accession>
<evidence type="ECO:0000259" key="1">
    <source>
        <dbReference type="Pfam" id="PF04326"/>
    </source>
</evidence>
<dbReference type="Gene3D" id="3.30.950.30">
    <property type="entry name" value="Schlafen, AAA domain"/>
    <property type="match status" value="1"/>
</dbReference>
<name>A0A4U0H933_9SPHI</name>
<keyword evidence="3" id="KW-1185">Reference proteome</keyword>
<sequence>MAKPIKEDIHTEFKSSFNDTVIESLSAFVNTKGGRVLVGLMDTGRPVKV</sequence>
<protein>
    <submittedName>
        <fullName evidence="2">ATP-binding protein</fullName>
    </submittedName>
</protein>
<evidence type="ECO:0000313" key="2">
    <source>
        <dbReference type="EMBL" id="TJY68387.1"/>
    </source>
</evidence>
<organism evidence="2 3">
    <name type="scientific">Sphingobacterium alkalisoli</name>
    <dbReference type="NCBI Taxonomy" id="1874115"/>
    <lineage>
        <taxon>Bacteria</taxon>
        <taxon>Pseudomonadati</taxon>
        <taxon>Bacteroidota</taxon>
        <taxon>Sphingobacteriia</taxon>
        <taxon>Sphingobacteriales</taxon>
        <taxon>Sphingobacteriaceae</taxon>
        <taxon>Sphingobacterium</taxon>
    </lineage>
</organism>
<comment type="caution">
    <text evidence="2">The sequence shown here is derived from an EMBL/GenBank/DDBJ whole genome shotgun (WGS) entry which is preliminary data.</text>
</comment>
<dbReference type="GO" id="GO:0005524">
    <property type="term" value="F:ATP binding"/>
    <property type="evidence" value="ECO:0007669"/>
    <property type="project" value="UniProtKB-KW"/>
</dbReference>
<dbReference type="InterPro" id="IPR007421">
    <property type="entry name" value="Schlafen_AlbA_2_dom"/>
</dbReference>
<keyword evidence="2" id="KW-0547">Nucleotide-binding</keyword>
<dbReference type="InterPro" id="IPR038461">
    <property type="entry name" value="Schlafen_AlbA_2_dom_sf"/>
</dbReference>
<dbReference type="RefSeq" id="WP_136819252.1">
    <property type="nucleotide sequence ID" value="NZ_BMJX01000001.1"/>
</dbReference>
<dbReference type="AlphaFoldDB" id="A0A4U0H933"/>
<gene>
    <name evidence="2" type="ORF">FAZ19_03790</name>
</gene>
<proteinExistence type="predicted"/>
<evidence type="ECO:0000313" key="3">
    <source>
        <dbReference type="Proteomes" id="UP000309872"/>
    </source>
</evidence>
<reference evidence="2 3" key="1">
    <citation type="submission" date="2019-04" db="EMBL/GenBank/DDBJ databases">
        <title>Sphingobacterium olei sp. nov., isolated from oil-contaminated soil.</title>
        <authorList>
            <person name="Liu B."/>
        </authorList>
    </citation>
    <scope>NUCLEOTIDE SEQUENCE [LARGE SCALE GENOMIC DNA]</scope>
    <source>
        <strain evidence="2 3">Y3L14</strain>
    </source>
</reference>